<evidence type="ECO:0000313" key="3">
    <source>
        <dbReference type="Proteomes" id="UP000231259"/>
    </source>
</evidence>
<keyword evidence="3" id="KW-1185">Reference proteome</keyword>
<dbReference type="GO" id="GO:0071949">
    <property type="term" value="F:FAD binding"/>
    <property type="evidence" value="ECO:0007669"/>
    <property type="project" value="InterPro"/>
</dbReference>
<dbReference type="Gene3D" id="3.30.70.100">
    <property type="match status" value="1"/>
</dbReference>
<organism evidence="2 3">
    <name type="scientific">Puniceibacterium antarcticum</name>
    <dbReference type="NCBI Taxonomy" id="1206336"/>
    <lineage>
        <taxon>Bacteria</taxon>
        <taxon>Pseudomonadati</taxon>
        <taxon>Pseudomonadota</taxon>
        <taxon>Alphaproteobacteria</taxon>
        <taxon>Rhodobacterales</taxon>
        <taxon>Paracoccaceae</taxon>
        <taxon>Puniceibacterium</taxon>
    </lineage>
</organism>
<dbReference type="Proteomes" id="UP000231259">
    <property type="component" value="Unassembled WGS sequence"/>
</dbReference>
<dbReference type="AlphaFoldDB" id="A0A2G8RC14"/>
<dbReference type="PROSITE" id="PS50925">
    <property type="entry name" value="BLUF"/>
    <property type="match status" value="1"/>
</dbReference>
<comment type="caution">
    <text evidence="2">The sequence shown here is derived from an EMBL/GenBank/DDBJ whole genome shotgun (WGS) entry which is preliminary data.</text>
</comment>
<name>A0A2G8RC14_9RHOB</name>
<feature type="domain" description="BLUF" evidence="1">
    <location>
        <begin position="3"/>
        <end position="93"/>
    </location>
</feature>
<evidence type="ECO:0000259" key="1">
    <source>
        <dbReference type="PROSITE" id="PS50925"/>
    </source>
</evidence>
<proteinExistence type="predicted"/>
<reference evidence="2 3" key="1">
    <citation type="submission" date="2013-09" db="EMBL/GenBank/DDBJ databases">
        <title>Genome sequencing of Phaeobacter antarcticus sp. nov. SM1211.</title>
        <authorList>
            <person name="Zhang X.-Y."/>
            <person name="Liu C."/>
            <person name="Chen X.-L."/>
            <person name="Xie B.-B."/>
            <person name="Qin Q.-L."/>
            <person name="Rong J.-C."/>
            <person name="Zhang Y.-Z."/>
        </authorList>
    </citation>
    <scope>NUCLEOTIDE SEQUENCE [LARGE SCALE GENOMIC DNA]</scope>
    <source>
        <strain evidence="2 3">SM1211</strain>
    </source>
</reference>
<dbReference type="SUPFAM" id="SSF54975">
    <property type="entry name" value="Acylphosphatase/BLUF domain-like"/>
    <property type="match status" value="1"/>
</dbReference>
<dbReference type="Pfam" id="PF04940">
    <property type="entry name" value="BLUF"/>
    <property type="match status" value="1"/>
</dbReference>
<dbReference type="InterPro" id="IPR036046">
    <property type="entry name" value="Acylphosphatase-like_dom_sf"/>
</dbReference>
<gene>
    <name evidence="2" type="ORF">P775_16170</name>
</gene>
<dbReference type="InterPro" id="IPR007024">
    <property type="entry name" value="BLUF_domain"/>
</dbReference>
<dbReference type="SMART" id="SM01034">
    <property type="entry name" value="BLUF"/>
    <property type="match status" value="1"/>
</dbReference>
<evidence type="ECO:0000313" key="2">
    <source>
        <dbReference type="EMBL" id="PIL19116.1"/>
    </source>
</evidence>
<dbReference type="GO" id="GO:0009882">
    <property type="term" value="F:blue light photoreceptor activity"/>
    <property type="evidence" value="ECO:0007669"/>
    <property type="project" value="InterPro"/>
</dbReference>
<sequence>MTYLRLIYASRPVDYAPETLGAVLAGSQRRNIRDDITGALIARADLFLQMLEGPASLVDQAYARIRQDPRHENMRLLVRRETQWRLFPGWTMREASDTEWIWTPEQVAHGLPAKAPRHEVEAIFVRLWREGLTPPARRFTLRRKSLL</sequence>
<dbReference type="EMBL" id="AWWI01000111">
    <property type="protein sequence ID" value="PIL19116.1"/>
    <property type="molecule type" value="Genomic_DNA"/>
</dbReference>
<dbReference type="RefSeq" id="WP_180287460.1">
    <property type="nucleotide sequence ID" value="NZ_AWWI01000111.1"/>
</dbReference>
<accession>A0A2G8RC14</accession>
<protein>
    <recommendedName>
        <fullName evidence="1">BLUF domain-containing protein</fullName>
    </recommendedName>
</protein>